<accession>A0ABW8W2L2</accession>
<dbReference type="RefSeq" id="WP_407800320.1">
    <property type="nucleotide sequence ID" value="NZ_JBJNUX010000004.1"/>
</dbReference>
<keyword evidence="2" id="KW-1185">Reference proteome</keyword>
<comment type="caution">
    <text evidence="1">The sequence shown here is derived from an EMBL/GenBank/DDBJ whole genome shotgun (WGS) entry which is preliminary data.</text>
</comment>
<reference evidence="1 2" key="1">
    <citation type="submission" date="2024-12" db="EMBL/GenBank/DDBJ databases">
        <title>Pseudomonas species isolated from Lotus nodules promote plant growth.</title>
        <authorList>
            <person name="Yu Y.-H."/>
            <person name="Kurtenbach J."/>
            <person name="Crosbie D."/>
            <person name="Brachmann A."/>
            <person name="Marin M."/>
        </authorList>
    </citation>
    <scope>NUCLEOTIDE SEQUENCE [LARGE SCALE GENOMIC DNA]</scope>
    <source>
        <strain evidence="1 2">PLb11B</strain>
    </source>
</reference>
<dbReference type="EMBL" id="JBJNUY010000005">
    <property type="protein sequence ID" value="MFL8999499.1"/>
    <property type="molecule type" value="Genomic_DNA"/>
</dbReference>
<protein>
    <submittedName>
        <fullName evidence="1">Uncharacterized protein</fullName>
    </submittedName>
</protein>
<name>A0ABW8W2L2_9PSED</name>
<organism evidence="1 2">
    <name type="scientific">Pseudomonas azerbaijanorientalis</name>
    <dbReference type="NCBI Taxonomy" id="2842350"/>
    <lineage>
        <taxon>Bacteria</taxon>
        <taxon>Pseudomonadati</taxon>
        <taxon>Pseudomonadota</taxon>
        <taxon>Gammaproteobacteria</taxon>
        <taxon>Pseudomonadales</taxon>
        <taxon>Pseudomonadaceae</taxon>
        <taxon>Pseudomonas</taxon>
    </lineage>
</organism>
<evidence type="ECO:0000313" key="2">
    <source>
        <dbReference type="Proteomes" id="UP001628646"/>
    </source>
</evidence>
<sequence>MTDKNIWYLPGPFHRYKDDVKAIAKKAGLRIVDANVTESREGECEKPPKVTLKELPAPAELVVEVSLSQVEVELQETIGNLNAERDGLRGLIESLEGASPLEHPGAGELPIRLFDALTKIHAGFTDLASSRDELSRKRDILLAEVDALKKAEADRIEKAAKAKPDSKP</sequence>
<evidence type="ECO:0000313" key="1">
    <source>
        <dbReference type="EMBL" id="MFL8999499.1"/>
    </source>
</evidence>
<gene>
    <name evidence="1" type="ORF">ACJ8NA_12650</name>
</gene>
<dbReference type="Proteomes" id="UP001628646">
    <property type="component" value="Unassembled WGS sequence"/>
</dbReference>
<proteinExistence type="predicted"/>